<keyword evidence="4" id="KW-1185">Reference proteome</keyword>
<dbReference type="InterPro" id="IPR009683">
    <property type="entry name" value="Extensin-like_C"/>
</dbReference>
<reference evidence="3" key="2">
    <citation type="submission" date="2023-01" db="EMBL/GenBank/DDBJ databases">
        <title>Draft genome sequence of Algimonas ampicilliniresistens strain NBRC 108219.</title>
        <authorList>
            <person name="Sun Q."/>
            <person name="Mori K."/>
        </authorList>
    </citation>
    <scope>NUCLEOTIDE SEQUENCE</scope>
    <source>
        <strain evidence="3">NBRC 108219</strain>
    </source>
</reference>
<evidence type="ECO:0000259" key="2">
    <source>
        <dbReference type="Pfam" id="PF06904"/>
    </source>
</evidence>
<organism evidence="3 4">
    <name type="scientific">Algimonas ampicilliniresistens</name>
    <dbReference type="NCBI Taxonomy" id="1298735"/>
    <lineage>
        <taxon>Bacteria</taxon>
        <taxon>Pseudomonadati</taxon>
        <taxon>Pseudomonadota</taxon>
        <taxon>Alphaproteobacteria</taxon>
        <taxon>Maricaulales</taxon>
        <taxon>Robiginitomaculaceae</taxon>
        <taxon>Algimonas</taxon>
    </lineage>
</organism>
<keyword evidence="1" id="KW-0472">Membrane</keyword>
<feature type="transmembrane region" description="Helical" evidence="1">
    <location>
        <begin position="6"/>
        <end position="26"/>
    </location>
</feature>
<reference evidence="3" key="1">
    <citation type="journal article" date="2014" name="Int. J. Syst. Evol. Microbiol.">
        <title>Complete genome of a new Firmicutes species belonging to the dominant human colonic microbiota ('Ruminococcus bicirculans') reveals two chromosomes and a selective capacity to utilize plant glucans.</title>
        <authorList>
            <consortium name="NISC Comparative Sequencing Program"/>
            <person name="Wegmann U."/>
            <person name="Louis P."/>
            <person name="Goesmann A."/>
            <person name="Henrissat B."/>
            <person name="Duncan S.H."/>
            <person name="Flint H.J."/>
        </authorList>
    </citation>
    <scope>NUCLEOTIDE SEQUENCE</scope>
    <source>
        <strain evidence="3">NBRC 108219</strain>
    </source>
</reference>
<accession>A0ABQ5V673</accession>
<feature type="domain" description="Extensin-like C-terminal" evidence="2">
    <location>
        <begin position="74"/>
        <end position="238"/>
    </location>
</feature>
<evidence type="ECO:0000313" key="4">
    <source>
        <dbReference type="Proteomes" id="UP001161391"/>
    </source>
</evidence>
<proteinExistence type="predicted"/>
<name>A0ABQ5V673_9PROT</name>
<sequence>MDKVRLISWLKFIGVILVLIGIGWTVNRVVPNQHLPWRPLDPERPIGMATKGQLLRLSVSPSDVCMSLARDIEDFETIPSEPKDAKEPCGWDVARLVYASGDADLVPGEANMQCPLSIATFLWLREVDDLARKRFGESVVKVHHMGSYSCRRQRGNGSGRWSEHAFANAWDIAGFELADGRNIRVLTGWNSKDKKEKAFLRDVRQEACRIFNVTLSPDYNAAHKDHFHVDMGPNAICR</sequence>
<dbReference type="Pfam" id="PF06904">
    <property type="entry name" value="Extensin-like_C"/>
    <property type="match status" value="1"/>
</dbReference>
<dbReference type="EMBL" id="BSNK01000001">
    <property type="protein sequence ID" value="GLQ22978.1"/>
    <property type="molecule type" value="Genomic_DNA"/>
</dbReference>
<evidence type="ECO:0000313" key="3">
    <source>
        <dbReference type="EMBL" id="GLQ22978.1"/>
    </source>
</evidence>
<keyword evidence="1" id="KW-1133">Transmembrane helix</keyword>
<comment type="caution">
    <text evidence="3">The sequence shown here is derived from an EMBL/GenBank/DDBJ whole genome shotgun (WGS) entry which is preliminary data.</text>
</comment>
<evidence type="ECO:0000256" key="1">
    <source>
        <dbReference type="SAM" id="Phobius"/>
    </source>
</evidence>
<keyword evidence="1" id="KW-0812">Transmembrane</keyword>
<protein>
    <recommendedName>
        <fullName evidence="2">Extensin-like C-terminal domain-containing protein</fullName>
    </recommendedName>
</protein>
<gene>
    <name evidence="3" type="ORF">GCM10007853_08520</name>
</gene>
<dbReference type="Proteomes" id="UP001161391">
    <property type="component" value="Unassembled WGS sequence"/>
</dbReference>